<sequence>MGQAALQFMERGLEARALSGVGGYGGLDPRPGRVIWLDERDRLAARVRAALEGGCDGSRTALLGSLAAGTADVYSDIDVEWIVPDARFDSSLESLRAVLNEVQPVADVRFDPDFLHSDRRRLVFVRFRGVPLFWRLDLSVRASSVDESYDQDEPRARAQDGEWSRPASALANAIGAVKAVARRRPDDARGLIDRGFARIGSPDRATGAWIDDVARLARAAAAREPRLGDLADETIALANEHLAHP</sequence>
<accession>A0A7D4ARP6</accession>
<gene>
    <name evidence="1" type="ORF">ACTIVE_6659</name>
</gene>
<evidence type="ECO:0008006" key="3">
    <source>
        <dbReference type="Google" id="ProtNLM"/>
    </source>
</evidence>
<organism evidence="1 2">
    <name type="scientific">Actinomadura verrucosospora</name>
    <dbReference type="NCBI Taxonomy" id="46165"/>
    <lineage>
        <taxon>Bacteria</taxon>
        <taxon>Bacillati</taxon>
        <taxon>Actinomycetota</taxon>
        <taxon>Actinomycetes</taxon>
        <taxon>Streptosporangiales</taxon>
        <taxon>Thermomonosporaceae</taxon>
        <taxon>Actinomadura</taxon>
    </lineage>
</organism>
<dbReference type="Gene3D" id="3.30.460.10">
    <property type="entry name" value="Beta Polymerase, domain 2"/>
    <property type="match status" value="1"/>
</dbReference>
<evidence type="ECO:0000313" key="2">
    <source>
        <dbReference type="Proteomes" id="UP000501240"/>
    </source>
</evidence>
<dbReference type="Proteomes" id="UP000501240">
    <property type="component" value="Chromosome"/>
</dbReference>
<dbReference type="SUPFAM" id="SSF81301">
    <property type="entry name" value="Nucleotidyltransferase"/>
    <property type="match status" value="1"/>
</dbReference>
<protein>
    <recommendedName>
        <fullName evidence="3">Polymerase nucleotidyl transferase domain-containing protein</fullName>
    </recommendedName>
</protein>
<keyword evidence="2" id="KW-1185">Reference proteome</keyword>
<proteinExistence type="predicted"/>
<evidence type="ECO:0000313" key="1">
    <source>
        <dbReference type="EMBL" id="QKG25008.1"/>
    </source>
</evidence>
<dbReference type="InterPro" id="IPR043519">
    <property type="entry name" value="NT_sf"/>
</dbReference>
<dbReference type="AlphaFoldDB" id="A0A7D4ARP6"/>
<dbReference type="EMBL" id="CP053892">
    <property type="protein sequence ID" value="QKG25008.1"/>
    <property type="molecule type" value="Genomic_DNA"/>
</dbReference>
<reference evidence="1 2" key="1">
    <citation type="submission" date="2020-05" db="EMBL/GenBank/DDBJ databases">
        <title>Actinomadura verrucosospora NRRL-B18236 (PFL_A860) Genome sequencing and assembly.</title>
        <authorList>
            <person name="Samborskyy M."/>
        </authorList>
    </citation>
    <scope>NUCLEOTIDE SEQUENCE [LARGE SCALE GENOMIC DNA]</scope>
    <source>
        <strain evidence="1 2">NRRL:B18236</strain>
    </source>
</reference>
<name>A0A7D4ARP6_ACTVE</name>